<dbReference type="Gene3D" id="1.10.486.10">
    <property type="entry name" value="PCRA, domain 4"/>
    <property type="match status" value="1"/>
</dbReference>
<dbReference type="GO" id="GO:0003677">
    <property type="term" value="F:DNA binding"/>
    <property type="evidence" value="ECO:0007669"/>
    <property type="project" value="UniProtKB-KW"/>
</dbReference>
<dbReference type="PANTHER" id="PTHR11070:SF2">
    <property type="entry name" value="ATP-DEPENDENT DNA HELICASE SRS2"/>
    <property type="match status" value="1"/>
</dbReference>
<evidence type="ECO:0000256" key="11">
    <source>
        <dbReference type="ARBA" id="ARBA00048988"/>
    </source>
</evidence>
<keyword evidence="6" id="KW-0238">DNA-binding</keyword>
<evidence type="ECO:0000256" key="7">
    <source>
        <dbReference type="ARBA" id="ARBA00023235"/>
    </source>
</evidence>
<dbReference type="InterPro" id="IPR014017">
    <property type="entry name" value="DNA_helicase_UvrD-like_C"/>
</dbReference>
<evidence type="ECO:0000256" key="10">
    <source>
        <dbReference type="ARBA" id="ARBA00034923"/>
    </source>
</evidence>
<evidence type="ECO:0000256" key="12">
    <source>
        <dbReference type="PROSITE-ProRule" id="PRU00560"/>
    </source>
</evidence>
<dbReference type="Pfam" id="PF13361">
    <property type="entry name" value="UvrD_C"/>
    <property type="match status" value="1"/>
</dbReference>
<proteinExistence type="inferred from homology"/>
<feature type="domain" description="UvrD-like helicase ATP-binding" evidence="13">
    <location>
        <begin position="2"/>
        <end position="283"/>
    </location>
</feature>
<dbReference type="GO" id="GO:0005524">
    <property type="term" value="F:ATP binding"/>
    <property type="evidence" value="ECO:0007669"/>
    <property type="project" value="UniProtKB-UniRule"/>
</dbReference>
<evidence type="ECO:0000313" key="16">
    <source>
        <dbReference type="Proteomes" id="UP000235828"/>
    </source>
</evidence>
<dbReference type="GO" id="GO:0043138">
    <property type="term" value="F:3'-5' DNA helicase activity"/>
    <property type="evidence" value="ECO:0007669"/>
    <property type="project" value="UniProtKB-EC"/>
</dbReference>
<dbReference type="PROSITE" id="PS51217">
    <property type="entry name" value="UVRD_HELICASE_CTER"/>
    <property type="match status" value="1"/>
</dbReference>
<dbReference type="Gene3D" id="3.40.50.300">
    <property type="entry name" value="P-loop containing nucleotide triphosphate hydrolases"/>
    <property type="match status" value="2"/>
</dbReference>
<name>A0A2N8ZMK1_9VIBR</name>
<evidence type="ECO:0000259" key="14">
    <source>
        <dbReference type="PROSITE" id="PS51217"/>
    </source>
</evidence>
<dbReference type="PANTHER" id="PTHR11070">
    <property type="entry name" value="UVRD / RECB / PCRA DNA HELICASE FAMILY MEMBER"/>
    <property type="match status" value="1"/>
</dbReference>
<dbReference type="PROSITE" id="PS51198">
    <property type="entry name" value="UVRD_HELICASE_ATP_BIND"/>
    <property type="match status" value="1"/>
</dbReference>
<accession>A0A2N8ZMK1</accession>
<evidence type="ECO:0000256" key="5">
    <source>
        <dbReference type="ARBA" id="ARBA00022840"/>
    </source>
</evidence>
<reference evidence="15 16" key="1">
    <citation type="submission" date="2017-10" db="EMBL/GenBank/DDBJ databases">
        <authorList>
            <person name="Banno H."/>
            <person name="Chua N.-H."/>
        </authorList>
    </citation>
    <scope>NUCLEOTIDE SEQUENCE [LARGE SCALE GENOMIC DNA]</scope>
    <source>
        <strain evidence="15">Vibrio tapetis CECT4600</strain>
    </source>
</reference>
<dbReference type="GO" id="GO:0016887">
    <property type="term" value="F:ATP hydrolysis activity"/>
    <property type="evidence" value="ECO:0007669"/>
    <property type="project" value="RHEA"/>
</dbReference>
<dbReference type="EMBL" id="LT960612">
    <property type="protein sequence ID" value="SON53099.1"/>
    <property type="molecule type" value="Genomic_DNA"/>
</dbReference>
<evidence type="ECO:0000256" key="2">
    <source>
        <dbReference type="ARBA" id="ARBA00022741"/>
    </source>
</evidence>
<dbReference type="Gene3D" id="1.10.10.160">
    <property type="match status" value="1"/>
</dbReference>
<evidence type="ECO:0000256" key="3">
    <source>
        <dbReference type="ARBA" id="ARBA00022801"/>
    </source>
</evidence>
<comment type="catalytic activity">
    <reaction evidence="11">
        <text>ATP + H2O = ADP + phosphate + H(+)</text>
        <dbReference type="Rhea" id="RHEA:13065"/>
        <dbReference type="ChEBI" id="CHEBI:15377"/>
        <dbReference type="ChEBI" id="CHEBI:15378"/>
        <dbReference type="ChEBI" id="CHEBI:30616"/>
        <dbReference type="ChEBI" id="CHEBI:43474"/>
        <dbReference type="ChEBI" id="CHEBI:456216"/>
        <dbReference type="EC" id="5.6.2.4"/>
    </reaction>
</comment>
<keyword evidence="5 12" id="KW-0067">ATP-binding</keyword>
<dbReference type="KEGG" id="vta:B1488"/>
<keyword evidence="2 12" id="KW-0547">Nucleotide-binding</keyword>
<dbReference type="AlphaFoldDB" id="A0A2N8ZMK1"/>
<keyword evidence="4 12" id="KW-0347">Helicase</keyword>
<dbReference type="InterPro" id="IPR013986">
    <property type="entry name" value="DExx_box_DNA_helicase_dom_sf"/>
</dbReference>
<keyword evidence="7" id="KW-0413">Isomerase</keyword>
<dbReference type="InterPro" id="IPR027417">
    <property type="entry name" value="P-loop_NTPase"/>
</dbReference>
<evidence type="ECO:0000256" key="1">
    <source>
        <dbReference type="ARBA" id="ARBA00009922"/>
    </source>
</evidence>
<evidence type="ECO:0000256" key="4">
    <source>
        <dbReference type="ARBA" id="ARBA00022806"/>
    </source>
</evidence>
<comment type="similarity">
    <text evidence="1">Belongs to the helicase family. UvrD subfamily.</text>
</comment>
<comment type="catalytic activity">
    <reaction evidence="8">
        <text>Couples ATP hydrolysis with the unwinding of duplex DNA by translocating in the 3'-5' direction.</text>
        <dbReference type="EC" id="5.6.2.4"/>
    </reaction>
</comment>
<dbReference type="Pfam" id="PF00580">
    <property type="entry name" value="UvrD-helicase"/>
    <property type="match status" value="1"/>
</dbReference>
<dbReference type="InterPro" id="IPR014016">
    <property type="entry name" value="UvrD-like_ATP-bd"/>
</dbReference>
<dbReference type="SUPFAM" id="SSF52540">
    <property type="entry name" value="P-loop containing nucleoside triphosphate hydrolases"/>
    <property type="match status" value="1"/>
</dbReference>
<evidence type="ECO:0000256" key="8">
    <source>
        <dbReference type="ARBA" id="ARBA00034617"/>
    </source>
</evidence>
<organism evidence="15 16">
    <name type="scientific">Vibrio tapetis subsp. tapetis</name>
    <dbReference type="NCBI Taxonomy" id="1671868"/>
    <lineage>
        <taxon>Bacteria</taxon>
        <taxon>Pseudomonadati</taxon>
        <taxon>Pseudomonadota</taxon>
        <taxon>Gammaproteobacteria</taxon>
        <taxon>Vibrionales</taxon>
        <taxon>Vibrionaceae</taxon>
        <taxon>Vibrio</taxon>
    </lineage>
</organism>
<dbReference type="InterPro" id="IPR000212">
    <property type="entry name" value="DNA_helicase_UvrD/REP"/>
</dbReference>
<evidence type="ECO:0000256" key="9">
    <source>
        <dbReference type="ARBA" id="ARBA00034808"/>
    </source>
</evidence>
<feature type="binding site" evidence="12">
    <location>
        <begin position="23"/>
        <end position="30"/>
    </location>
    <ligand>
        <name>ATP</name>
        <dbReference type="ChEBI" id="CHEBI:30616"/>
    </ligand>
</feature>
<keyword evidence="3 12" id="KW-0378">Hydrolase</keyword>
<sequence>MAQFTEEQKSIIKHREGNALCLAGAGTGKTTTLVGVYQAQTRLVPEQSIQVLMFNKTICDDFRSKLLDKGYNPHRTVKTYHGFCQELLTRQGLGSRLVFEPMRRTQLIRTVLQKMALSCRLPTTKRLLKKPKTVAVLESFISLVKAIGLSEDEVFEAQNYGEEYDFLLDAYKVVEQERLRSGLLFFDDWLIESVKLLSEDLEFRARIQQSIQLVIVDEFQDTNPVQLKLLKLIVADGARIMAVGDINQCIYRWRGSEPSIMLRFVQEFPPCTTYKLSHTFRFGHSLAIAADHLISHNKERFKDFCTVPAQSVEDTQIEHIKTSTIASHVVKAVKGQLEEGCESGEIAVLVRRWSQAMLIELAFIKANVPYMAPEGSTLAKSREVKLLLQLMNLVIRWHEHQKIDSQILQELFSYPHCYLRGEILQPLCRALASVPPTSWVREIDKFSAANKRKDQNFDNAIERVTLIRSLLKKDMKARQIFEEYRAGSDLDHWLRKSEATEGDVEESLDKLNALTAVLKGLNYDCNQAKDFFESTQQRAAQSSKKSDGVRLTTIFRAKGCEYNNVHLPFWDRGIFPTEAKFDTGQGPDYEEERRVAYVAVTRAKQRAKIYTGDSPSPFVSESYLPLAHAFGPSLYKEQSLPYFETEALELYLTQLGRVDDCAEAPKKPLNTRLRDNNRSQSTEEGVAAVGDRVRHIQGDKGTITNISGPKFTVKYDSNKSHQYQMVMFSRFFDLIG</sequence>
<dbReference type="CDD" id="cd17932">
    <property type="entry name" value="DEXQc_UvrD"/>
    <property type="match status" value="1"/>
</dbReference>
<dbReference type="OrthoDB" id="9806690at2"/>
<dbReference type="RefSeq" id="WP_102525177.1">
    <property type="nucleotide sequence ID" value="NZ_LT960612.1"/>
</dbReference>
<dbReference type="Proteomes" id="UP000235828">
    <property type="component" value="Chromosome B"/>
</dbReference>
<dbReference type="EC" id="5.6.2.4" evidence="9"/>
<feature type="domain" description="UvrD-like helicase C-terminal" evidence="14">
    <location>
        <begin position="284"/>
        <end position="559"/>
    </location>
</feature>
<protein>
    <recommendedName>
        <fullName evidence="9">DNA 3'-5' helicase</fullName>
        <ecNumber evidence="9">5.6.2.4</ecNumber>
    </recommendedName>
    <alternativeName>
        <fullName evidence="10">DNA 3'-5' helicase II</fullName>
    </alternativeName>
</protein>
<keyword evidence="16" id="KW-1185">Reference proteome</keyword>
<dbReference type="GO" id="GO:0000725">
    <property type="term" value="P:recombinational repair"/>
    <property type="evidence" value="ECO:0007669"/>
    <property type="project" value="TreeGrafter"/>
</dbReference>
<gene>
    <name evidence="15" type="ORF">VTAP4600_B1488</name>
</gene>
<evidence type="ECO:0000256" key="6">
    <source>
        <dbReference type="ARBA" id="ARBA00023125"/>
    </source>
</evidence>
<evidence type="ECO:0000259" key="13">
    <source>
        <dbReference type="PROSITE" id="PS51198"/>
    </source>
</evidence>
<evidence type="ECO:0000313" key="15">
    <source>
        <dbReference type="EMBL" id="SON53099.1"/>
    </source>
</evidence>